<evidence type="ECO:0000313" key="2">
    <source>
        <dbReference type="EMBL" id="CDQ62509.1"/>
    </source>
</evidence>
<reference evidence="2" key="2">
    <citation type="submission" date="2014-03" db="EMBL/GenBank/DDBJ databases">
        <authorList>
            <person name="Genoscope - CEA"/>
        </authorList>
    </citation>
    <scope>NUCLEOTIDE SEQUENCE</scope>
</reference>
<feature type="compositionally biased region" description="Polar residues" evidence="1">
    <location>
        <begin position="268"/>
        <end position="283"/>
    </location>
</feature>
<feature type="region of interest" description="Disordered" evidence="1">
    <location>
        <begin position="1"/>
        <end position="245"/>
    </location>
</feature>
<accession>A0A060WB95</accession>
<organism evidence="2 3">
    <name type="scientific">Oncorhynchus mykiss</name>
    <name type="common">Rainbow trout</name>
    <name type="synonym">Salmo gairdneri</name>
    <dbReference type="NCBI Taxonomy" id="8022"/>
    <lineage>
        <taxon>Eukaryota</taxon>
        <taxon>Metazoa</taxon>
        <taxon>Chordata</taxon>
        <taxon>Craniata</taxon>
        <taxon>Vertebrata</taxon>
        <taxon>Euteleostomi</taxon>
        <taxon>Actinopterygii</taxon>
        <taxon>Neopterygii</taxon>
        <taxon>Teleostei</taxon>
        <taxon>Protacanthopterygii</taxon>
        <taxon>Salmoniformes</taxon>
        <taxon>Salmonidae</taxon>
        <taxon>Salmoninae</taxon>
        <taxon>Oncorhynchus</taxon>
    </lineage>
</organism>
<evidence type="ECO:0000313" key="3">
    <source>
        <dbReference type="Proteomes" id="UP000193380"/>
    </source>
</evidence>
<feature type="compositionally biased region" description="Basic and acidic residues" evidence="1">
    <location>
        <begin position="121"/>
        <end position="138"/>
    </location>
</feature>
<dbReference type="PaxDb" id="8022-A0A060WB95"/>
<feature type="region of interest" description="Disordered" evidence="1">
    <location>
        <begin position="259"/>
        <end position="283"/>
    </location>
</feature>
<evidence type="ECO:0000256" key="1">
    <source>
        <dbReference type="SAM" id="MobiDB-lite"/>
    </source>
</evidence>
<feature type="compositionally biased region" description="Pro residues" evidence="1">
    <location>
        <begin position="226"/>
        <end position="240"/>
    </location>
</feature>
<gene>
    <name evidence="2" type="ORF">GSONMT00067320001</name>
</gene>
<feature type="compositionally biased region" description="Polar residues" evidence="1">
    <location>
        <begin position="140"/>
        <end position="156"/>
    </location>
</feature>
<reference evidence="2" key="1">
    <citation type="journal article" date="2014" name="Nat. Commun.">
        <title>The rainbow trout genome provides novel insights into evolution after whole-genome duplication in vertebrates.</title>
        <authorList>
            <person name="Berthelot C."/>
            <person name="Brunet F."/>
            <person name="Chalopin D."/>
            <person name="Juanchich A."/>
            <person name="Bernard M."/>
            <person name="Noel B."/>
            <person name="Bento P."/>
            <person name="Da Silva C."/>
            <person name="Labadie K."/>
            <person name="Alberti A."/>
            <person name="Aury J.M."/>
            <person name="Louis A."/>
            <person name="Dehais P."/>
            <person name="Bardou P."/>
            <person name="Montfort J."/>
            <person name="Klopp C."/>
            <person name="Cabau C."/>
            <person name="Gaspin C."/>
            <person name="Thorgaard G.H."/>
            <person name="Boussaha M."/>
            <person name="Quillet E."/>
            <person name="Guyomard R."/>
            <person name="Galiana D."/>
            <person name="Bobe J."/>
            <person name="Volff J.N."/>
            <person name="Genet C."/>
            <person name="Wincker P."/>
            <person name="Jaillon O."/>
            <person name="Roest Crollius H."/>
            <person name="Guiguen Y."/>
        </authorList>
    </citation>
    <scope>NUCLEOTIDE SEQUENCE [LARGE SCALE GENOMIC DNA]</scope>
</reference>
<dbReference type="AlphaFoldDB" id="A0A060WB95"/>
<dbReference type="STRING" id="8022.A0A060WB95"/>
<feature type="compositionally biased region" description="Pro residues" evidence="1">
    <location>
        <begin position="201"/>
        <end position="210"/>
    </location>
</feature>
<dbReference type="EMBL" id="FR904409">
    <property type="protein sequence ID" value="CDQ62509.1"/>
    <property type="molecule type" value="Genomic_DNA"/>
</dbReference>
<proteinExistence type="predicted"/>
<protein>
    <submittedName>
        <fullName evidence="2">Uncharacterized protein</fullName>
    </submittedName>
</protein>
<feature type="compositionally biased region" description="Basic and acidic residues" evidence="1">
    <location>
        <begin position="178"/>
        <end position="189"/>
    </location>
</feature>
<dbReference type="Proteomes" id="UP000193380">
    <property type="component" value="Unassembled WGS sequence"/>
</dbReference>
<name>A0A060WB95_ONCMY</name>
<sequence>MFLSSYRNGSEQKHTTSSRSAKKSYSGEGDSSIFIRKRSKKDNSDSDSELSVDEHSSSYASSHSSDSDNDRGSRKHRWNNERPPQHSTPKVDTAANHMKPHRPVEPPTVSESEEPCGLETLRMETKVNVKLHQDRKGNGESPSQNGSAPPSSPDSNQTEKRRGILKNKITYPPPLTDKNMKNRLREKLSDYNPPTISPRTTPVPIPPSPVSPRLCAVTGGNRVLIKPPPRPPVPPCPPLSPQDLRNGFVMTTTRTTMSPLVNGVNGVQYAQDSDSDGSNETSI</sequence>
<feature type="compositionally biased region" description="Basic and acidic residues" evidence="1">
    <location>
        <begin position="65"/>
        <end position="84"/>
    </location>
</feature>
<feature type="compositionally biased region" description="Polar residues" evidence="1">
    <location>
        <begin position="1"/>
        <end position="19"/>
    </location>
</feature>